<keyword evidence="7" id="KW-1185">Reference proteome</keyword>
<dbReference type="InterPro" id="IPR051515">
    <property type="entry name" value="IRG"/>
</dbReference>
<reference evidence="6 7" key="1">
    <citation type="submission" date="2020-03" db="EMBL/GenBank/DDBJ databases">
        <title>Dissostichus mawsoni Genome sequencing and assembly.</title>
        <authorList>
            <person name="Park H."/>
        </authorList>
    </citation>
    <scope>NUCLEOTIDE SEQUENCE [LARGE SCALE GENOMIC DNA]</scope>
    <source>
        <strain evidence="6">DM0001</strain>
        <tissue evidence="6">Muscle</tissue>
    </source>
</reference>
<dbReference type="Gene3D" id="3.40.50.300">
    <property type="entry name" value="P-loop containing nucleotide triphosphate hydrolases"/>
    <property type="match status" value="1"/>
</dbReference>
<evidence type="ECO:0000256" key="2">
    <source>
        <dbReference type="ARBA" id="ARBA00022741"/>
    </source>
</evidence>
<evidence type="ECO:0000259" key="5">
    <source>
        <dbReference type="PROSITE" id="PS51716"/>
    </source>
</evidence>
<dbReference type="SUPFAM" id="SSF52540">
    <property type="entry name" value="P-loop containing nucleoside triphosphate hydrolases"/>
    <property type="match status" value="1"/>
</dbReference>
<dbReference type="PANTHER" id="PTHR32341">
    <property type="entry name" value="INTERFERON-INDUCIBLE GTPASE"/>
    <property type="match status" value="1"/>
</dbReference>
<evidence type="ECO:0000256" key="3">
    <source>
        <dbReference type="ARBA" id="ARBA00022801"/>
    </source>
</evidence>
<comment type="caution">
    <text evidence="6">The sequence shown here is derived from an EMBL/GenBank/DDBJ whole genome shotgun (WGS) entry which is preliminary data.</text>
</comment>
<evidence type="ECO:0000256" key="4">
    <source>
        <dbReference type="ARBA" id="ARBA00023134"/>
    </source>
</evidence>
<dbReference type="InterPro" id="IPR030385">
    <property type="entry name" value="G_IRG_dom"/>
</dbReference>
<dbReference type="GO" id="GO:0016787">
    <property type="term" value="F:hydrolase activity"/>
    <property type="evidence" value="ECO:0007669"/>
    <property type="project" value="UniProtKB-KW"/>
</dbReference>
<dbReference type="Proteomes" id="UP000518266">
    <property type="component" value="Unassembled WGS sequence"/>
</dbReference>
<dbReference type="PROSITE" id="PS51716">
    <property type="entry name" value="G_IRG"/>
    <property type="match status" value="1"/>
</dbReference>
<keyword evidence="3" id="KW-0378">Hydrolase</keyword>
<dbReference type="InterPro" id="IPR007743">
    <property type="entry name" value="Immunity-related_GTPase-like"/>
</dbReference>
<evidence type="ECO:0000256" key="1">
    <source>
        <dbReference type="ARBA" id="ARBA00005429"/>
    </source>
</evidence>
<feature type="domain" description="IRG-type G" evidence="5">
    <location>
        <begin position="1"/>
        <end position="142"/>
    </location>
</feature>
<dbReference type="AlphaFoldDB" id="A0A7J5XTQ4"/>
<organism evidence="6 7">
    <name type="scientific">Dissostichus mawsoni</name>
    <name type="common">Antarctic cod</name>
    <dbReference type="NCBI Taxonomy" id="36200"/>
    <lineage>
        <taxon>Eukaryota</taxon>
        <taxon>Metazoa</taxon>
        <taxon>Chordata</taxon>
        <taxon>Craniata</taxon>
        <taxon>Vertebrata</taxon>
        <taxon>Euteleostomi</taxon>
        <taxon>Actinopterygii</taxon>
        <taxon>Neopterygii</taxon>
        <taxon>Teleostei</taxon>
        <taxon>Neoteleostei</taxon>
        <taxon>Acanthomorphata</taxon>
        <taxon>Eupercaria</taxon>
        <taxon>Perciformes</taxon>
        <taxon>Notothenioidei</taxon>
        <taxon>Nototheniidae</taxon>
        <taxon>Dissostichus</taxon>
    </lineage>
</organism>
<comment type="similarity">
    <text evidence="1">Belongs to the TRAFAC class dynamin-like GTPase superfamily. IRG family.</text>
</comment>
<evidence type="ECO:0000313" key="6">
    <source>
        <dbReference type="EMBL" id="KAF3840472.1"/>
    </source>
</evidence>
<dbReference type="Pfam" id="PF05049">
    <property type="entry name" value="IIGP"/>
    <property type="match status" value="1"/>
</dbReference>
<protein>
    <recommendedName>
        <fullName evidence="5">IRG-type G domain-containing protein</fullName>
    </recommendedName>
</protein>
<dbReference type="FunFam" id="3.40.50.300:FF:000541">
    <property type="entry name" value="Immunity related GTPase M"/>
    <property type="match status" value="1"/>
</dbReference>
<dbReference type="PANTHER" id="PTHR32341:SF10">
    <property type="entry name" value="INTERFERON-INDUCIBLE GTPASE 5"/>
    <property type="match status" value="1"/>
</dbReference>
<name>A0A7J5XTQ4_DISMA</name>
<sequence>MEVKSYPHPRCPNVTLWDLPGVGTPNSPADKYLQHVGFKRYDFFIIIISADRFKENDVKLAQEIQRMGKRFYFVRSKIDCIMRDEEETQSQFNEEKTFIKIRENCIQGLEKQGVDSPKVFLVSSHHYHLYDFCLLQETLERELPAHKRDTLLLALPIVNLEITTKKKEAFQAKVKYIAFSSALTAAVPVPGLSCAVDITMLVTTAINHCRVLLIVHVYLGAEMKSPLALKEISNEVILNLLHVSWFHVASMAAEEGVRLAPLTASAAAAALSFTSTHTALSTFLNMLTEDAHRVLTKALGLHTSV</sequence>
<keyword evidence="4" id="KW-0342">GTP-binding</keyword>
<dbReference type="InterPro" id="IPR027417">
    <property type="entry name" value="P-loop_NTPase"/>
</dbReference>
<proteinExistence type="inferred from homology"/>
<dbReference type="OrthoDB" id="422720at2759"/>
<gene>
    <name evidence="6" type="ORF">F7725_006334</name>
</gene>
<dbReference type="EMBL" id="JAAKFY010000020">
    <property type="protein sequence ID" value="KAF3840472.1"/>
    <property type="molecule type" value="Genomic_DNA"/>
</dbReference>
<dbReference type="GO" id="GO:0005525">
    <property type="term" value="F:GTP binding"/>
    <property type="evidence" value="ECO:0007669"/>
    <property type="project" value="UniProtKB-KW"/>
</dbReference>
<evidence type="ECO:0000313" key="7">
    <source>
        <dbReference type="Proteomes" id="UP000518266"/>
    </source>
</evidence>
<dbReference type="GO" id="GO:0016020">
    <property type="term" value="C:membrane"/>
    <property type="evidence" value="ECO:0007669"/>
    <property type="project" value="InterPro"/>
</dbReference>
<accession>A0A7J5XTQ4</accession>
<keyword evidence="2" id="KW-0547">Nucleotide-binding</keyword>